<dbReference type="KEGG" id="hpse:HPF_10195"/>
<dbReference type="Gene3D" id="3.40.50.1820">
    <property type="entry name" value="alpha/beta hydrolase"/>
    <property type="match status" value="1"/>
</dbReference>
<dbReference type="GO" id="GO:0018786">
    <property type="term" value="F:haloalkane dehalogenase activity"/>
    <property type="evidence" value="ECO:0007669"/>
    <property type="project" value="UniProtKB-EC"/>
</dbReference>
<evidence type="ECO:0000313" key="2">
    <source>
        <dbReference type="EMBL" id="QBM28058.1"/>
    </source>
</evidence>
<dbReference type="PANTHER" id="PTHR43798:SF24">
    <property type="entry name" value="CIS-3-ALKYL-4-ALKYLOXETAN-2-ONE DECARBOXYLASE"/>
    <property type="match status" value="1"/>
</dbReference>
<dbReference type="InterPro" id="IPR050266">
    <property type="entry name" value="AB_hydrolase_sf"/>
</dbReference>
<organism evidence="2 3">
    <name type="scientific">Hydrogenophaga pseudoflava</name>
    <name type="common">Pseudomonas carboxydoflava</name>
    <dbReference type="NCBI Taxonomy" id="47421"/>
    <lineage>
        <taxon>Bacteria</taxon>
        <taxon>Pseudomonadati</taxon>
        <taxon>Pseudomonadota</taxon>
        <taxon>Betaproteobacteria</taxon>
        <taxon>Burkholderiales</taxon>
        <taxon>Comamonadaceae</taxon>
        <taxon>Hydrogenophaga</taxon>
    </lineage>
</organism>
<dbReference type="RefSeq" id="WP_133156533.1">
    <property type="nucleotide sequence ID" value="NZ_CP037867.1"/>
</dbReference>
<protein>
    <submittedName>
        <fullName evidence="2">Haloalkane dehalogenase</fullName>
        <ecNumber evidence="2">3.8.1.5</ecNumber>
    </submittedName>
</protein>
<dbReference type="PRINTS" id="PR00412">
    <property type="entry name" value="EPOXHYDRLASE"/>
</dbReference>
<dbReference type="InterPro" id="IPR000639">
    <property type="entry name" value="Epox_hydrolase-like"/>
</dbReference>
<dbReference type="InterPro" id="IPR000073">
    <property type="entry name" value="AB_hydrolase_1"/>
</dbReference>
<gene>
    <name evidence="2" type="primary">dhaAF</name>
    <name evidence="2" type="ORF">HPF_10195</name>
</gene>
<dbReference type="EMBL" id="CP037867">
    <property type="protein sequence ID" value="QBM28058.1"/>
    <property type="molecule type" value="Genomic_DNA"/>
</dbReference>
<accession>A0A4P6X0Q6</accession>
<evidence type="ECO:0000259" key="1">
    <source>
        <dbReference type="Pfam" id="PF00561"/>
    </source>
</evidence>
<sequence>MTQTLTVQDIEVLIDGEGPTVVMLHGWPDSPALWDESVAALRDGYRCVRFALPGYDLGRPPRPVSVDQMCQLVAAIVDEVSPDQKVTLMLHDWGCFFGYEYAARNTDRVARVVAADIGDTNTGAYLKSLTAKEKAMIAGYQLWLAVAWKIGPLLPGLANRMTRWMARTIGCRTPATQISWQMNYPYAMQWFGTLGGLRGVARVDKVFGPTLPTLFFFGKRKPFMFHSARWLAQLATTPGSAAHGLDAGHWLMKQKPEQFNRTVRDWLDRAHAAT</sequence>
<dbReference type="InterPro" id="IPR029058">
    <property type="entry name" value="AB_hydrolase_fold"/>
</dbReference>
<dbReference type="AlphaFoldDB" id="A0A4P6X0Q6"/>
<dbReference type="Proteomes" id="UP000293912">
    <property type="component" value="Chromosome"/>
</dbReference>
<keyword evidence="2" id="KW-0378">Hydrolase</keyword>
<dbReference type="Pfam" id="PF00561">
    <property type="entry name" value="Abhydrolase_1"/>
    <property type="match status" value="1"/>
</dbReference>
<proteinExistence type="predicted"/>
<evidence type="ECO:0000313" key="3">
    <source>
        <dbReference type="Proteomes" id="UP000293912"/>
    </source>
</evidence>
<keyword evidence="3" id="KW-1185">Reference proteome</keyword>
<dbReference type="PANTHER" id="PTHR43798">
    <property type="entry name" value="MONOACYLGLYCEROL LIPASE"/>
    <property type="match status" value="1"/>
</dbReference>
<dbReference type="EC" id="3.8.1.5" evidence="2"/>
<feature type="domain" description="AB hydrolase-1" evidence="1">
    <location>
        <begin position="19"/>
        <end position="117"/>
    </location>
</feature>
<name>A0A4P6X0Q6_HYDPS</name>
<dbReference type="GO" id="GO:0016020">
    <property type="term" value="C:membrane"/>
    <property type="evidence" value="ECO:0007669"/>
    <property type="project" value="TreeGrafter"/>
</dbReference>
<dbReference type="SUPFAM" id="SSF53474">
    <property type="entry name" value="alpha/beta-Hydrolases"/>
    <property type="match status" value="1"/>
</dbReference>
<reference evidence="2 3" key="1">
    <citation type="submission" date="2019-03" db="EMBL/GenBank/DDBJ databases">
        <authorList>
            <person name="Sebastian G."/>
            <person name="Baumann P."/>
            <person name="Ruckert C."/>
            <person name="Kalinowski J."/>
            <person name="Nebel B."/>
            <person name="Takors R."/>
            <person name="Blombach B."/>
        </authorList>
    </citation>
    <scope>NUCLEOTIDE SEQUENCE [LARGE SCALE GENOMIC DNA]</scope>
    <source>
        <strain evidence="2 3">DSM 1084</strain>
    </source>
</reference>